<keyword evidence="4" id="KW-0804">Transcription</keyword>
<evidence type="ECO:0000256" key="1">
    <source>
        <dbReference type="ARBA" id="ARBA00010641"/>
    </source>
</evidence>
<evidence type="ECO:0000256" key="4">
    <source>
        <dbReference type="ARBA" id="ARBA00023163"/>
    </source>
</evidence>
<dbReference type="Gene3D" id="1.10.1740.10">
    <property type="match status" value="1"/>
</dbReference>
<evidence type="ECO:0000256" key="3">
    <source>
        <dbReference type="ARBA" id="ARBA00023082"/>
    </source>
</evidence>
<dbReference type="Pfam" id="PF20239">
    <property type="entry name" value="DUF6596"/>
    <property type="match status" value="1"/>
</dbReference>
<evidence type="ECO:0000259" key="5">
    <source>
        <dbReference type="Pfam" id="PF04542"/>
    </source>
</evidence>
<dbReference type="Pfam" id="PF04542">
    <property type="entry name" value="Sigma70_r2"/>
    <property type="match status" value="1"/>
</dbReference>
<reference evidence="8" key="1">
    <citation type="submission" date="2021-01" db="EMBL/GenBank/DDBJ databases">
        <title>Whole genome shotgun sequence of Rhizocola hellebori NBRC 109834.</title>
        <authorList>
            <person name="Komaki H."/>
            <person name="Tamura T."/>
        </authorList>
    </citation>
    <scope>NUCLEOTIDE SEQUENCE</scope>
    <source>
        <strain evidence="8">NBRC 109834</strain>
    </source>
</reference>
<dbReference type="AlphaFoldDB" id="A0A8J3VMH7"/>
<organism evidence="8 9">
    <name type="scientific">Rhizocola hellebori</name>
    <dbReference type="NCBI Taxonomy" id="1392758"/>
    <lineage>
        <taxon>Bacteria</taxon>
        <taxon>Bacillati</taxon>
        <taxon>Actinomycetota</taxon>
        <taxon>Actinomycetes</taxon>
        <taxon>Micromonosporales</taxon>
        <taxon>Micromonosporaceae</taxon>
        <taxon>Rhizocola</taxon>
    </lineage>
</organism>
<dbReference type="Gene3D" id="1.10.10.10">
    <property type="entry name" value="Winged helix-like DNA-binding domain superfamily/Winged helix DNA-binding domain"/>
    <property type="match status" value="1"/>
</dbReference>
<evidence type="ECO:0000259" key="6">
    <source>
        <dbReference type="Pfam" id="PF08281"/>
    </source>
</evidence>
<comment type="caution">
    <text evidence="8">The sequence shown here is derived from an EMBL/GenBank/DDBJ whole genome shotgun (WGS) entry which is preliminary data.</text>
</comment>
<evidence type="ECO:0000313" key="8">
    <source>
        <dbReference type="EMBL" id="GIH11231.1"/>
    </source>
</evidence>
<feature type="domain" description="DUF6596" evidence="7">
    <location>
        <begin position="158"/>
        <end position="257"/>
    </location>
</feature>
<dbReference type="SUPFAM" id="SSF88946">
    <property type="entry name" value="Sigma2 domain of RNA polymerase sigma factors"/>
    <property type="match status" value="1"/>
</dbReference>
<protein>
    <submittedName>
        <fullName evidence="8">RNA polymerase subunit sigma-24</fullName>
    </submittedName>
</protein>
<evidence type="ECO:0000256" key="2">
    <source>
        <dbReference type="ARBA" id="ARBA00023015"/>
    </source>
</evidence>
<dbReference type="InterPro" id="IPR013324">
    <property type="entry name" value="RNA_pol_sigma_r3/r4-like"/>
</dbReference>
<comment type="similarity">
    <text evidence="1">Belongs to the sigma-70 factor family. ECF subfamily.</text>
</comment>
<keyword evidence="9" id="KW-1185">Reference proteome</keyword>
<dbReference type="InterPro" id="IPR011990">
    <property type="entry name" value="TPR-like_helical_dom_sf"/>
</dbReference>
<name>A0A8J3VMH7_9ACTN</name>
<dbReference type="InterPro" id="IPR007627">
    <property type="entry name" value="RNA_pol_sigma70_r2"/>
</dbReference>
<keyword evidence="3" id="KW-0731">Sigma factor</keyword>
<accession>A0A8J3VMH7</accession>
<dbReference type="PANTHER" id="PTHR47756:SF1">
    <property type="entry name" value="BLL0085 PROTEIN"/>
    <property type="match status" value="1"/>
</dbReference>
<proteinExistence type="inferred from homology"/>
<dbReference type="InterPro" id="IPR036388">
    <property type="entry name" value="WH-like_DNA-bd_sf"/>
</dbReference>
<sequence length="392" mass="43014">MRGALARRLGDLDRAEEALQEALAEALRKWPHSGVPDEPAAWLVTTGWHRAVDVLRREQVGRAKLTLLYPPTPPTPPSYNGGDDTLALIFGCCHPALPEPARIALTLRAVCGLTTEEIAAAFLVPTPTMAQRLVRANRLIRDRSVPFRTPAPEELADRLGPVLTVIYLVYNEGYLANSSATEQRRDLATQALALAGQLDLLMPTEPEVGGLAVLLALCEARAASRFDDDGRLVLLSDQDRSRWNQRAIQAAVDKLDRVLARRRPGPYQTHAAIAALHATAESANQTDWAQIRLLYLELFRQTSSPLALLSASVATWRAVGAQRALWEVDQLAARLDGYRLYHATRAELLRELGREAEAAHALQRALALTANPAERVLLTERLTVYSHSAAIG</sequence>
<dbReference type="EMBL" id="BONY01000124">
    <property type="protein sequence ID" value="GIH11231.1"/>
    <property type="molecule type" value="Genomic_DNA"/>
</dbReference>
<dbReference type="Pfam" id="PF08281">
    <property type="entry name" value="Sigma70_r4_2"/>
    <property type="match status" value="1"/>
</dbReference>
<dbReference type="InterPro" id="IPR046531">
    <property type="entry name" value="DUF6596"/>
</dbReference>
<dbReference type="SUPFAM" id="SSF88659">
    <property type="entry name" value="Sigma3 and sigma4 domains of RNA polymerase sigma factors"/>
    <property type="match status" value="1"/>
</dbReference>
<dbReference type="Proteomes" id="UP000612899">
    <property type="component" value="Unassembled WGS sequence"/>
</dbReference>
<feature type="domain" description="RNA polymerase sigma-70 region 2" evidence="5">
    <location>
        <begin position="3"/>
        <end position="59"/>
    </location>
</feature>
<keyword evidence="2" id="KW-0805">Transcription regulation</keyword>
<dbReference type="GO" id="GO:0006352">
    <property type="term" value="P:DNA-templated transcription initiation"/>
    <property type="evidence" value="ECO:0007669"/>
    <property type="project" value="InterPro"/>
</dbReference>
<dbReference type="GO" id="GO:0003677">
    <property type="term" value="F:DNA binding"/>
    <property type="evidence" value="ECO:0007669"/>
    <property type="project" value="InterPro"/>
</dbReference>
<dbReference type="InterPro" id="IPR013325">
    <property type="entry name" value="RNA_pol_sigma_r2"/>
</dbReference>
<feature type="domain" description="RNA polymerase sigma factor 70 region 4 type 2" evidence="6">
    <location>
        <begin position="90"/>
        <end position="136"/>
    </location>
</feature>
<gene>
    <name evidence="8" type="primary">rpoE_32</name>
    <name evidence="8" type="ORF">Rhe02_92980</name>
</gene>
<dbReference type="PANTHER" id="PTHR47756">
    <property type="entry name" value="BLL6612 PROTEIN-RELATED"/>
    <property type="match status" value="1"/>
</dbReference>
<dbReference type="InterPro" id="IPR013249">
    <property type="entry name" value="RNA_pol_sigma70_r4_t2"/>
</dbReference>
<evidence type="ECO:0000259" key="7">
    <source>
        <dbReference type="Pfam" id="PF20239"/>
    </source>
</evidence>
<evidence type="ECO:0000313" key="9">
    <source>
        <dbReference type="Proteomes" id="UP000612899"/>
    </source>
</evidence>
<dbReference type="GO" id="GO:0016987">
    <property type="term" value="F:sigma factor activity"/>
    <property type="evidence" value="ECO:0007669"/>
    <property type="project" value="UniProtKB-KW"/>
</dbReference>
<dbReference type="SUPFAM" id="SSF48452">
    <property type="entry name" value="TPR-like"/>
    <property type="match status" value="1"/>
</dbReference>